<dbReference type="PANTHER" id="PTHR11012">
    <property type="entry name" value="PROTEIN KINASE-LIKE DOMAIN-CONTAINING"/>
    <property type="match status" value="1"/>
</dbReference>
<dbReference type="PANTHER" id="PTHR11012:SF30">
    <property type="entry name" value="PROTEIN KINASE-LIKE DOMAIN-CONTAINING"/>
    <property type="match status" value="1"/>
</dbReference>
<organism evidence="1 2">
    <name type="scientific">Cymbomonas tetramitiformis</name>
    <dbReference type="NCBI Taxonomy" id="36881"/>
    <lineage>
        <taxon>Eukaryota</taxon>
        <taxon>Viridiplantae</taxon>
        <taxon>Chlorophyta</taxon>
        <taxon>Pyramimonadophyceae</taxon>
        <taxon>Pyramimonadales</taxon>
        <taxon>Pyramimonadaceae</taxon>
        <taxon>Cymbomonas</taxon>
    </lineage>
</organism>
<accession>A0AAE0FMC2</accession>
<evidence type="ECO:0000313" key="1">
    <source>
        <dbReference type="EMBL" id="KAK3261591.1"/>
    </source>
</evidence>
<protein>
    <recommendedName>
        <fullName evidence="3">Aminoglycoside phosphotransferase domain-containing protein</fullName>
    </recommendedName>
</protein>
<dbReference type="EMBL" id="LGRX02016799">
    <property type="protein sequence ID" value="KAK3261591.1"/>
    <property type="molecule type" value="Genomic_DNA"/>
</dbReference>
<reference evidence="1 2" key="1">
    <citation type="journal article" date="2015" name="Genome Biol. Evol.">
        <title>Comparative Genomics of a Bacterivorous Green Alga Reveals Evolutionary Causalities and Consequences of Phago-Mixotrophic Mode of Nutrition.</title>
        <authorList>
            <person name="Burns J.A."/>
            <person name="Paasch A."/>
            <person name="Narechania A."/>
            <person name="Kim E."/>
        </authorList>
    </citation>
    <scope>NUCLEOTIDE SEQUENCE [LARGE SCALE GENOMIC DNA]</scope>
    <source>
        <strain evidence="1 2">PLY_AMNH</strain>
    </source>
</reference>
<dbReference type="Pfam" id="PF02958">
    <property type="entry name" value="EcKL"/>
    <property type="match status" value="1"/>
</dbReference>
<dbReference type="InterPro" id="IPR004119">
    <property type="entry name" value="EcKL"/>
</dbReference>
<dbReference type="SUPFAM" id="SSF56112">
    <property type="entry name" value="Protein kinase-like (PK-like)"/>
    <property type="match status" value="1"/>
</dbReference>
<name>A0AAE0FMC2_9CHLO</name>
<gene>
    <name evidence="1" type="ORF">CYMTET_29506</name>
</gene>
<proteinExistence type="predicted"/>
<dbReference type="Proteomes" id="UP001190700">
    <property type="component" value="Unassembled WGS sequence"/>
</dbReference>
<dbReference type="AlphaFoldDB" id="A0AAE0FMC2"/>
<dbReference type="Gene3D" id="3.90.1200.10">
    <property type="match status" value="1"/>
</dbReference>
<evidence type="ECO:0008006" key="3">
    <source>
        <dbReference type="Google" id="ProtNLM"/>
    </source>
</evidence>
<keyword evidence="2" id="KW-1185">Reference proteome</keyword>
<sequence>MPSMADFTDPAWLKARLQPLQTIASVDLESMSGAGGQSGDMQRIVMNFEDKSKSTYVLKRTKENGESQSITLGLAREGIFYNHHSEVFPSDSNFVAYLPQVFFSEGDLEEGTKTILMEDLSTAVQSGHLFGAGSPLNWGKDLTALTSGKGFNVEKLTVARITQLAFSAAATLHASCWQHAGLNDVHWLRASSWNRGEGRDSWVASQAHIAGMWTAVKAKIANAEDGSHFLACGESQDGVAWDPLVVDCLDASIARASEEAHGWETFQSEIRTRPFTLVQGDFHPANMMLCLPEAGRGEDEPRLVLVDWEVVGVGSGPQELGQYMISHTRPEVRAALERGALEAYYKELVQRNTAVAASLTWDACWEEYVAGGVGRWMWLLPLLARICPAKMAQYFHDQVKAFCQTHLITADNVPLPRA</sequence>
<evidence type="ECO:0000313" key="2">
    <source>
        <dbReference type="Proteomes" id="UP001190700"/>
    </source>
</evidence>
<dbReference type="InterPro" id="IPR011009">
    <property type="entry name" value="Kinase-like_dom_sf"/>
</dbReference>
<comment type="caution">
    <text evidence="1">The sequence shown here is derived from an EMBL/GenBank/DDBJ whole genome shotgun (WGS) entry which is preliminary data.</text>
</comment>